<keyword evidence="4 12" id="KW-0716">Sensory transduction</keyword>
<comment type="subcellular location">
    <subcellularLocation>
        <location evidence="1 12">Membrane</location>
        <topology evidence="1 12">Multi-pass membrane protein</topology>
    </subcellularLocation>
</comment>
<dbReference type="GO" id="GO:0016020">
    <property type="term" value="C:membrane"/>
    <property type="evidence" value="ECO:0007669"/>
    <property type="project" value="UniProtKB-SubCell"/>
</dbReference>
<feature type="transmembrane region" description="Helical" evidence="13">
    <location>
        <begin position="86"/>
        <end position="115"/>
    </location>
</feature>
<protein>
    <recommendedName>
        <fullName evidence="12">Taste receptor type 2</fullName>
    </recommendedName>
</protein>
<dbReference type="FunCoup" id="G3VNQ2">
    <property type="interactions" value="186"/>
</dbReference>
<dbReference type="PANTHER" id="PTHR11394">
    <property type="entry name" value="TASTE RECEPTOR TYPE 2"/>
    <property type="match status" value="1"/>
</dbReference>
<feature type="transmembrane region" description="Helical" evidence="13">
    <location>
        <begin position="178"/>
        <end position="203"/>
    </location>
</feature>
<keyword evidence="15" id="KW-1185">Reference proteome</keyword>
<dbReference type="eggNOG" id="ENOG502S2SI">
    <property type="taxonomic scope" value="Eukaryota"/>
</dbReference>
<keyword evidence="10 12" id="KW-0807">Transducer</keyword>
<evidence type="ECO:0000256" key="7">
    <source>
        <dbReference type="ARBA" id="ARBA00023040"/>
    </source>
</evidence>
<keyword evidence="7 12" id="KW-0297">G-protein coupled receptor</keyword>
<evidence type="ECO:0000313" key="14">
    <source>
        <dbReference type="Ensembl" id="ENSSHAP00000004807.2"/>
    </source>
</evidence>
<evidence type="ECO:0000256" key="3">
    <source>
        <dbReference type="ARBA" id="ARBA00022480"/>
    </source>
</evidence>
<dbReference type="Pfam" id="PF05296">
    <property type="entry name" value="TAS2R"/>
    <property type="match status" value="1"/>
</dbReference>
<reference evidence="14" key="2">
    <citation type="submission" date="2025-08" db="UniProtKB">
        <authorList>
            <consortium name="Ensembl"/>
        </authorList>
    </citation>
    <scope>IDENTIFICATION</scope>
</reference>
<evidence type="ECO:0000256" key="10">
    <source>
        <dbReference type="ARBA" id="ARBA00023224"/>
    </source>
</evidence>
<evidence type="ECO:0000256" key="4">
    <source>
        <dbReference type="ARBA" id="ARBA00022606"/>
    </source>
</evidence>
<reference evidence="14" key="3">
    <citation type="submission" date="2025-09" db="UniProtKB">
        <authorList>
            <consortium name="Ensembl"/>
        </authorList>
    </citation>
    <scope>IDENTIFICATION</scope>
</reference>
<name>G3VNQ2_SARHA</name>
<dbReference type="InterPro" id="IPR007960">
    <property type="entry name" value="TAS2R"/>
</dbReference>
<dbReference type="InParanoid" id="G3VNQ2"/>
<evidence type="ECO:0000256" key="2">
    <source>
        <dbReference type="ARBA" id="ARBA00007376"/>
    </source>
</evidence>
<organism evidence="14 15">
    <name type="scientific">Sarcophilus harrisii</name>
    <name type="common">Tasmanian devil</name>
    <name type="synonym">Sarcophilus laniarius</name>
    <dbReference type="NCBI Taxonomy" id="9305"/>
    <lineage>
        <taxon>Eukaryota</taxon>
        <taxon>Metazoa</taxon>
        <taxon>Chordata</taxon>
        <taxon>Craniata</taxon>
        <taxon>Vertebrata</taxon>
        <taxon>Euteleostomi</taxon>
        <taxon>Mammalia</taxon>
        <taxon>Metatheria</taxon>
        <taxon>Dasyuromorphia</taxon>
        <taxon>Dasyuridae</taxon>
        <taxon>Sarcophilus</taxon>
    </lineage>
</organism>
<sequence length="314" mass="36176">TMILVPTYFFFNIFIIIFSLIQLLIGIAGNLLIMAVNCRTWIQSKNFSSFDMILCSLSITRCLCLCLMFLHLMLSLIFLESKYPEFMALIILNAWIFLDSWSLWIVTLLNAFYCVKIASFNHSLFLWLKRNLSMKTPWLLLACLLVPLFSHFLSLLISKIPNPFQENVSNSTMHYLQIFWLKMGSLLSFFVLLLSSAMLIISLNRHHRRMLHHMESRKDARAKAHVAALKSLISFLLYIIYFLAAPFSIISKFPPTNISEVLISEILMAATLPFILLFDCGESQDEKIISENSVEDMSLDITANMIGEERFVQS</sequence>
<proteinExistence type="inferred from homology"/>
<dbReference type="Proteomes" id="UP000007648">
    <property type="component" value="Unassembled WGS sequence"/>
</dbReference>
<dbReference type="Ensembl" id="ENSSHAT00000004855.2">
    <property type="protein sequence ID" value="ENSSHAP00000004807.2"/>
    <property type="gene ID" value="ENSSHAG00000004218.2"/>
</dbReference>
<dbReference type="Gene3D" id="1.20.1070.10">
    <property type="entry name" value="Rhodopsin 7-helix transmembrane proteins"/>
    <property type="match status" value="1"/>
</dbReference>
<dbReference type="SUPFAM" id="SSF81321">
    <property type="entry name" value="Family A G protein-coupled receptor-like"/>
    <property type="match status" value="1"/>
</dbReference>
<evidence type="ECO:0000256" key="6">
    <source>
        <dbReference type="ARBA" id="ARBA00022989"/>
    </source>
</evidence>
<evidence type="ECO:0000256" key="5">
    <source>
        <dbReference type="ARBA" id="ARBA00022692"/>
    </source>
</evidence>
<keyword evidence="3 12" id="KW-0919">Taste</keyword>
<feature type="transmembrane region" description="Helical" evidence="13">
    <location>
        <begin position="136"/>
        <end position="158"/>
    </location>
</feature>
<evidence type="ECO:0000256" key="12">
    <source>
        <dbReference type="RuleBase" id="RU004424"/>
    </source>
</evidence>
<keyword evidence="9 12" id="KW-0675">Receptor</keyword>
<comment type="similarity">
    <text evidence="2 11">Belongs to the G-protein coupled receptor T2R family.</text>
</comment>
<dbReference type="STRING" id="9305.ENSSHAP00000004807"/>
<evidence type="ECO:0000256" key="11">
    <source>
        <dbReference type="RuleBase" id="RU004423"/>
    </source>
</evidence>
<dbReference type="PANTHER" id="PTHR11394:SF55">
    <property type="entry name" value="TASTE RECEPTOR TYPE 2 MEMBER 4"/>
    <property type="match status" value="1"/>
</dbReference>
<dbReference type="AlphaFoldDB" id="G3VNQ2"/>
<keyword evidence="8 12" id="KW-0472">Membrane</keyword>
<accession>G3VNQ2</accession>
<keyword evidence="5 12" id="KW-0812">Transmembrane</keyword>
<dbReference type="GO" id="GO:0004930">
    <property type="term" value="F:G protein-coupled receptor activity"/>
    <property type="evidence" value="ECO:0007669"/>
    <property type="project" value="UniProtKB-KW"/>
</dbReference>
<dbReference type="HOGENOM" id="CLU_072337_3_0_1"/>
<feature type="transmembrane region" description="Helical" evidence="13">
    <location>
        <begin position="6"/>
        <end position="33"/>
    </location>
</feature>
<dbReference type="GeneTree" id="ENSGT01150000286961"/>
<feature type="transmembrane region" description="Helical" evidence="13">
    <location>
        <begin position="224"/>
        <end position="249"/>
    </location>
</feature>
<evidence type="ECO:0000256" key="8">
    <source>
        <dbReference type="ARBA" id="ARBA00023136"/>
    </source>
</evidence>
<dbReference type="FunFam" id="1.20.1070.10:FF:000055">
    <property type="entry name" value="Taste receptor type 2"/>
    <property type="match status" value="1"/>
</dbReference>
<evidence type="ECO:0000313" key="15">
    <source>
        <dbReference type="Proteomes" id="UP000007648"/>
    </source>
</evidence>
<keyword evidence="6 13" id="KW-1133">Transmembrane helix</keyword>
<feature type="transmembrane region" description="Helical" evidence="13">
    <location>
        <begin position="261"/>
        <end position="278"/>
    </location>
</feature>
<dbReference type="GO" id="GO:0033038">
    <property type="term" value="F:bitter taste receptor activity"/>
    <property type="evidence" value="ECO:0007669"/>
    <property type="project" value="InterPro"/>
</dbReference>
<evidence type="ECO:0000256" key="1">
    <source>
        <dbReference type="ARBA" id="ARBA00004141"/>
    </source>
</evidence>
<evidence type="ECO:0000256" key="9">
    <source>
        <dbReference type="ARBA" id="ARBA00023170"/>
    </source>
</evidence>
<reference evidence="14 15" key="1">
    <citation type="journal article" date="2011" name="Proc. Natl. Acad. Sci. U.S.A.">
        <title>Genetic diversity and population structure of the endangered marsupial Sarcophilus harrisii (Tasmanian devil).</title>
        <authorList>
            <person name="Miller W."/>
            <person name="Hayes V.M."/>
            <person name="Ratan A."/>
            <person name="Petersen D.C."/>
            <person name="Wittekindt N.E."/>
            <person name="Miller J."/>
            <person name="Walenz B."/>
            <person name="Knight J."/>
            <person name="Qi J."/>
            <person name="Zhao F."/>
            <person name="Wang Q."/>
            <person name="Bedoya-Reina O.C."/>
            <person name="Katiyar N."/>
            <person name="Tomsho L.P."/>
            <person name="Kasson L.M."/>
            <person name="Hardie R.A."/>
            <person name="Woodbridge P."/>
            <person name="Tindall E.A."/>
            <person name="Bertelsen M.F."/>
            <person name="Dixon D."/>
            <person name="Pyecroft S."/>
            <person name="Helgen K.M."/>
            <person name="Lesk A.M."/>
            <person name="Pringle T.H."/>
            <person name="Patterson N."/>
            <person name="Zhang Y."/>
            <person name="Kreiss A."/>
            <person name="Woods G.M."/>
            <person name="Jones M.E."/>
            <person name="Schuster S.C."/>
        </authorList>
    </citation>
    <scope>NUCLEOTIDE SEQUENCE [LARGE SCALE GENOMIC DNA]</scope>
</reference>
<feature type="transmembrane region" description="Helical" evidence="13">
    <location>
        <begin position="53"/>
        <end position="74"/>
    </location>
</feature>
<evidence type="ECO:0000256" key="13">
    <source>
        <dbReference type="SAM" id="Phobius"/>
    </source>
</evidence>